<reference evidence="1 2" key="1">
    <citation type="submission" date="2018-11" db="EMBL/GenBank/DDBJ databases">
        <title>Complete genome sequencing of the Actinobacteria Serinibacter sp. K3-2.</title>
        <authorList>
            <person name="Rakitin A.L."/>
            <person name="Beletsky A.V."/>
            <person name="Mardanov A.V."/>
            <person name="Ravin N.V."/>
            <person name="Gromova A.S."/>
            <person name="Filippova S.N."/>
            <person name="Gal'Chenko V.F."/>
        </authorList>
    </citation>
    <scope>NUCLEOTIDE SEQUENCE [LARGE SCALE GENOMIC DNA]</scope>
    <source>
        <strain evidence="1 2">K3-2</strain>
    </source>
</reference>
<name>A0A4Z1DWK1_9MICO</name>
<dbReference type="EMBL" id="RHPJ01000005">
    <property type="protein sequence ID" value="TGO03916.1"/>
    <property type="molecule type" value="Genomic_DNA"/>
</dbReference>
<evidence type="ECO:0000313" key="1">
    <source>
        <dbReference type="EMBL" id="TGO03916.1"/>
    </source>
</evidence>
<dbReference type="RefSeq" id="WP_135850932.1">
    <property type="nucleotide sequence ID" value="NZ_RHPJ01000005.1"/>
</dbReference>
<dbReference type="AlphaFoldDB" id="A0A4Z1DWK1"/>
<organism evidence="1 2">
    <name type="scientific">Serinibacter arcticus</name>
    <dbReference type="NCBI Taxonomy" id="1655435"/>
    <lineage>
        <taxon>Bacteria</taxon>
        <taxon>Bacillati</taxon>
        <taxon>Actinomycetota</taxon>
        <taxon>Actinomycetes</taxon>
        <taxon>Micrococcales</taxon>
        <taxon>Beutenbergiaceae</taxon>
        <taxon>Serinibacter</taxon>
    </lineage>
</organism>
<proteinExistence type="predicted"/>
<dbReference type="Gene3D" id="1.20.120.450">
    <property type="entry name" value="dinb family like domain"/>
    <property type="match status" value="1"/>
</dbReference>
<accession>A0A4Z1DWK1</accession>
<evidence type="ECO:0008006" key="3">
    <source>
        <dbReference type="Google" id="ProtNLM"/>
    </source>
</evidence>
<dbReference type="SUPFAM" id="SSF109854">
    <property type="entry name" value="DinB/YfiT-like putative metalloenzymes"/>
    <property type="match status" value="1"/>
</dbReference>
<sequence length="164" mass="17981">MAVDPLRTLLHGERAQLAARLDTHREGLRASLDGLSEIEARHQFVPSATTLLGILAHVTYGEQIWSVEAVLGTPRRELGLPPTAADPFDVPESLTIATALGAHAAAVERSDEILARRGLDDVVTGHRLGPLTVRWIMLHLVSEMAQHHGHADILREQVLALRRR</sequence>
<dbReference type="InterPro" id="IPR007061">
    <property type="entry name" value="MST-like"/>
</dbReference>
<keyword evidence="2" id="KW-1185">Reference proteome</keyword>
<protein>
    <recommendedName>
        <fullName evidence="3">Mini-circle protein</fullName>
    </recommendedName>
</protein>
<evidence type="ECO:0000313" key="2">
    <source>
        <dbReference type="Proteomes" id="UP000297318"/>
    </source>
</evidence>
<comment type="caution">
    <text evidence="1">The sequence shown here is derived from an EMBL/GenBank/DDBJ whole genome shotgun (WGS) entry which is preliminary data.</text>
</comment>
<gene>
    <name evidence="1" type="ORF">SERN_2928</name>
</gene>
<dbReference type="Pfam" id="PF04978">
    <property type="entry name" value="MST"/>
    <property type="match status" value="1"/>
</dbReference>
<dbReference type="OrthoDB" id="4548523at2"/>
<dbReference type="InterPro" id="IPR034660">
    <property type="entry name" value="DinB/YfiT-like"/>
</dbReference>
<dbReference type="Proteomes" id="UP000297318">
    <property type="component" value="Unassembled WGS sequence"/>
</dbReference>